<dbReference type="Gene3D" id="3.40.50.11380">
    <property type="match status" value="1"/>
</dbReference>
<dbReference type="Pfam" id="PF13439">
    <property type="entry name" value="Glyco_transf_4"/>
    <property type="match status" value="1"/>
</dbReference>
<dbReference type="Pfam" id="PF00535">
    <property type="entry name" value="Glycos_transf_2"/>
    <property type="match status" value="1"/>
</dbReference>
<keyword evidence="4 14" id="KW-0328">Glycosyltransferase</keyword>
<reference evidence="14 15" key="1">
    <citation type="submission" date="2022-04" db="EMBL/GenBank/DDBJ databases">
        <title>Positive selection, recombination, and allopatry shape intraspecific diversity of widespread and dominant cyanobacteria.</title>
        <authorList>
            <person name="Wei J."/>
            <person name="Shu W."/>
            <person name="Hu C."/>
        </authorList>
    </citation>
    <scope>NUCLEOTIDE SEQUENCE [LARGE SCALE GENOMIC DNA]</scope>
    <source>
        <strain evidence="14 15">GB2-A4</strain>
    </source>
</reference>
<evidence type="ECO:0000259" key="12">
    <source>
        <dbReference type="Pfam" id="PF13439"/>
    </source>
</evidence>
<evidence type="ECO:0000256" key="6">
    <source>
        <dbReference type="ARBA" id="ARBA00022737"/>
    </source>
</evidence>
<dbReference type="SUPFAM" id="SSF53335">
    <property type="entry name" value="S-adenosyl-L-methionine-dependent methyltransferases"/>
    <property type="match status" value="1"/>
</dbReference>
<dbReference type="EC" id="2.4.1.255" evidence="3"/>
<feature type="domain" description="Methyltransferase type 11" evidence="11">
    <location>
        <begin position="37"/>
        <end position="90"/>
    </location>
</feature>
<keyword evidence="6" id="KW-0677">Repeat</keyword>
<feature type="domain" description="Glycosyl transferase family 1" evidence="9">
    <location>
        <begin position="567"/>
        <end position="710"/>
    </location>
</feature>
<dbReference type="PANTHER" id="PTHR44835:SF1">
    <property type="entry name" value="PROTEIN O-GLCNAC TRANSFERASE"/>
    <property type="match status" value="1"/>
</dbReference>
<dbReference type="SUPFAM" id="SSF53448">
    <property type="entry name" value="Nucleotide-diphospho-sugar transferases"/>
    <property type="match status" value="1"/>
</dbReference>
<evidence type="ECO:0000256" key="5">
    <source>
        <dbReference type="ARBA" id="ARBA00022679"/>
    </source>
</evidence>
<dbReference type="Pfam" id="PF13174">
    <property type="entry name" value="TPR_6"/>
    <property type="match status" value="1"/>
</dbReference>
<evidence type="ECO:0000256" key="7">
    <source>
        <dbReference type="ARBA" id="ARBA00022803"/>
    </source>
</evidence>
<feature type="domain" description="O-GlcNAc transferase C-terminal" evidence="13">
    <location>
        <begin position="1235"/>
        <end position="1419"/>
    </location>
</feature>
<feature type="repeat" description="TPR" evidence="8">
    <location>
        <begin position="814"/>
        <end position="847"/>
    </location>
</feature>
<dbReference type="InterPro" id="IPR011990">
    <property type="entry name" value="TPR-like_helical_dom_sf"/>
</dbReference>
<evidence type="ECO:0000256" key="8">
    <source>
        <dbReference type="PROSITE-ProRule" id="PRU00339"/>
    </source>
</evidence>
<dbReference type="InterPro" id="IPR029044">
    <property type="entry name" value="Nucleotide-diphossugar_trans"/>
</dbReference>
<dbReference type="PANTHER" id="PTHR44835">
    <property type="entry name" value="UDP-N-ACETYLGLUCOSAMINE--PEPTIDE N-ACETYLGLUCOSAMINYLTRANSFERASE SPINDLY-RELATED"/>
    <property type="match status" value="1"/>
</dbReference>
<evidence type="ECO:0000256" key="4">
    <source>
        <dbReference type="ARBA" id="ARBA00022676"/>
    </source>
</evidence>
<dbReference type="PROSITE" id="PS50005">
    <property type="entry name" value="TPR"/>
    <property type="match status" value="3"/>
</dbReference>
<dbReference type="InterPro" id="IPR001173">
    <property type="entry name" value="Glyco_trans_2-like"/>
</dbReference>
<evidence type="ECO:0000259" key="13">
    <source>
        <dbReference type="Pfam" id="PF13844"/>
    </source>
</evidence>
<keyword evidence="7 8" id="KW-0802">TPR repeat</keyword>
<evidence type="ECO:0000256" key="1">
    <source>
        <dbReference type="ARBA" id="ARBA00004922"/>
    </source>
</evidence>
<evidence type="ECO:0000256" key="2">
    <source>
        <dbReference type="ARBA" id="ARBA00005386"/>
    </source>
</evidence>
<dbReference type="InterPro" id="IPR019734">
    <property type="entry name" value="TPR_rpt"/>
</dbReference>
<evidence type="ECO:0000256" key="3">
    <source>
        <dbReference type="ARBA" id="ARBA00011970"/>
    </source>
</evidence>
<comment type="pathway">
    <text evidence="1">Protein modification; protein glycosylation.</text>
</comment>
<dbReference type="Pfam" id="PF13844">
    <property type="entry name" value="Glyco_transf_41"/>
    <property type="match status" value="2"/>
</dbReference>
<dbReference type="Gene3D" id="3.40.50.150">
    <property type="entry name" value="Vaccinia Virus protein VP39"/>
    <property type="match status" value="1"/>
</dbReference>
<evidence type="ECO:0000259" key="9">
    <source>
        <dbReference type="Pfam" id="PF00534"/>
    </source>
</evidence>
<dbReference type="InterPro" id="IPR029489">
    <property type="entry name" value="OGT/SEC/SPY_C"/>
</dbReference>
<dbReference type="InterPro" id="IPR013216">
    <property type="entry name" value="Methyltransf_11"/>
</dbReference>
<dbReference type="Gene3D" id="1.25.40.10">
    <property type="entry name" value="Tetratricopeptide repeat domain"/>
    <property type="match status" value="2"/>
</dbReference>
<comment type="caution">
    <text evidence="14">The sequence shown here is derived from an EMBL/GenBank/DDBJ whole genome shotgun (WGS) entry which is preliminary data.</text>
</comment>
<feature type="repeat" description="TPR" evidence="8">
    <location>
        <begin position="867"/>
        <end position="900"/>
    </location>
</feature>
<dbReference type="EMBL" id="JAMPKM010000001">
    <property type="protein sequence ID" value="MEP0815708.1"/>
    <property type="molecule type" value="Genomic_DNA"/>
</dbReference>
<accession>A0ABV0J385</accession>
<proteinExistence type="inferred from homology"/>
<gene>
    <name evidence="14" type="ORF">NC998_01200</name>
</gene>
<feature type="domain" description="Glycosyltransferase subfamily 4-like N-terminal" evidence="12">
    <location>
        <begin position="409"/>
        <end position="557"/>
    </location>
</feature>
<evidence type="ECO:0000313" key="15">
    <source>
        <dbReference type="Proteomes" id="UP001464891"/>
    </source>
</evidence>
<protein>
    <recommendedName>
        <fullName evidence="3">protein O-GlcNAc transferase</fullName>
        <ecNumber evidence="3">2.4.1.255</ecNumber>
    </recommendedName>
</protein>
<dbReference type="CDD" id="cd03809">
    <property type="entry name" value="GT4_MtfB-like"/>
    <property type="match status" value="1"/>
</dbReference>
<keyword evidence="5 14" id="KW-0808">Transferase</keyword>
<name>A0ABV0J385_9CYAN</name>
<dbReference type="Pfam" id="PF08241">
    <property type="entry name" value="Methyltransf_11"/>
    <property type="match status" value="1"/>
</dbReference>
<dbReference type="InterPro" id="IPR028098">
    <property type="entry name" value="Glyco_trans_4-like_N"/>
</dbReference>
<dbReference type="Pfam" id="PF07719">
    <property type="entry name" value="TPR_2"/>
    <property type="match status" value="1"/>
</dbReference>
<dbReference type="SMART" id="SM00028">
    <property type="entry name" value="TPR"/>
    <property type="match status" value="4"/>
</dbReference>
<dbReference type="SUPFAM" id="SSF53756">
    <property type="entry name" value="UDP-Glycosyltransferase/glycogen phosphorylase"/>
    <property type="match status" value="2"/>
</dbReference>
<evidence type="ECO:0000259" key="10">
    <source>
        <dbReference type="Pfam" id="PF00535"/>
    </source>
</evidence>
<dbReference type="Gene3D" id="3.40.50.2000">
    <property type="entry name" value="Glycogen Phosphorylase B"/>
    <property type="match status" value="3"/>
</dbReference>
<dbReference type="InterPro" id="IPR051939">
    <property type="entry name" value="Glycosyltr_41/O-GlcNAc_trsf"/>
</dbReference>
<evidence type="ECO:0000313" key="14">
    <source>
        <dbReference type="EMBL" id="MEP0815708.1"/>
    </source>
</evidence>
<dbReference type="InterPro" id="IPR001296">
    <property type="entry name" value="Glyco_trans_1"/>
</dbReference>
<dbReference type="InterPro" id="IPR013105">
    <property type="entry name" value="TPR_2"/>
</dbReference>
<feature type="domain" description="Glycosyltransferase 2-like" evidence="10">
    <location>
        <begin position="203"/>
        <end position="275"/>
    </location>
</feature>
<feature type="domain" description="O-GlcNAc transferase C-terminal" evidence="13">
    <location>
        <begin position="1076"/>
        <end position="1222"/>
    </location>
</feature>
<dbReference type="InterPro" id="IPR029063">
    <property type="entry name" value="SAM-dependent_MTases_sf"/>
</dbReference>
<dbReference type="SUPFAM" id="SSF48452">
    <property type="entry name" value="TPR-like"/>
    <property type="match status" value="1"/>
</dbReference>
<organism evidence="14 15">
    <name type="scientific">Trichocoleus desertorum GB2-A4</name>
    <dbReference type="NCBI Taxonomy" id="2933944"/>
    <lineage>
        <taxon>Bacteria</taxon>
        <taxon>Bacillati</taxon>
        <taxon>Cyanobacteriota</taxon>
        <taxon>Cyanophyceae</taxon>
        <taxon>Leptolyngbyales</taxon>
        <taxon>Trichocoleusaceae</taxon>
        <taxon>Trichocoleus</taxon>
    </lineage>
</organism>
<dbReference type="Proteomes" id="UP001464891">
    <property type="component" value="Unassembled WGS sequence"/>
</dbReference>
<dbReference type="RefSeq" id="WP_199298818.1">
    <property type="nucleotide sequence ID" value="NZ_JAMPKM010000001.1"/>
</dbReference>
<comment type="similarity">
    <text evidence="2">Belongs to the glycosyltransferase 41 family. O-GlcNAc transferase subfamily.</text>
</comment>
<feature type="repeat" description="TPR" evidence="8">
    <location>
        <begin position="907"/>
        <end position="940"/>
    </location>
</feature>
<sequence length="1442" mass="160839">MINQSIQQTANPLKLYLGCGRKIKPGYINVDQYLAGPNITQMDIFNLPFPPSSVDEIFTEHMLEHLSKYEVPQVLKEWARVLKPEGQLVMNLPNLEWCLRQWLDKPESERWGWQLDTIFGLQSHPGEFHKTGFTAPRLRQLLAKAGFRDISIADCWSHGQSCFWVEASKAHKNTNPLDKVAYSTSIVVPWWDHGELLEIWGRNLKHLSDIEIIFIDNGSQPPTRDALKRFCQTHNIKLIRNSENRGFAAANNQGIQVASNEYILFLNNDIEVLTTPVPYLCQLAGEGLAGPGPKQTETGEVYLEGWALCVKKQVLESFGGWCEDYGPGYWDDVDFCHRAKSSGYSLTPIPEDIKHQLFTHNQNTTGRDGRLNQLKLHVRNRGIFIQKYYLNKMPKIVIDGMFFQFSNTGIARVWSTLLAEWSRSNFADHLLVLDRNGSAPRVPGIRYRLIPPYSYSNAALDRAILQQICDEEQASLFISTYYTTPISTPSVFMAYDMIPEQIGWDVDEFMWRVKHYAIQHADRYIAISQNTARDLAKLFPYIAPEAIAVAPCGVQPSFVPAGDAEVNEFKQKHQITQPYFLMVGTRNGYKNTILFCKAFAKLANAANFSIVCTGGNSTLEPDLSACLPAGTRVHLLQLNDAELRMAYAGAIALVYPSQYEGFGLPILEAMACGCPVITCPNGSIPEVAGQAALYVKASDVAGLTAALQNVQNPTLRDPLIKAGLEQAKQFSWLQMAKTVSETLMAAAQQAPPSTPYSAPMTIAAVDNRRLIALDSSSDTSSGISPIASPISQAALPPQPVALSLPTPPANLETYEQYQQMGRSLIAEHQLEDAIQALEKAHQLSPRDPVALQDLGTAYKAKADESRMQADFYLGFALYRQGKYQAAIERYQKFLRSEKTGVAPELIQRVYKCLGDCFQRLGQYDAAIQLYREAVQAYPTATKLYFDLISALRDDGQTEAAIAAATDALSLLPNDLSLKLAQQLTLPILYATTEEIAVSRQRFSQGLARIGAELDLSTPEASKNALEGISRYANFYLAYQGENDRALQQQYGLLVHQIMATNYPQWVQDRPMPPLSPSGKIRIGYLSDCLRLHTVGKLFLGWLRHCDREKFEIHCYSLNREQDAITQGIQRYSDAFHQISGDLTGMCQQILNDELHVLTFLDIGMHPKASQIASLRLAPVQCLTWGHPVTSGLPTVDYFLSSDLMEPENGEEHYSEQLVRLPQIGIAYAKPTIPELIKTRADFGLRPDAVVYLSCQSLFKYLPQYDFVFAAIAQQVPDAQFAFLAHFSAAVTEKFRQRLQRAFAAVGLNSEDYCVILPRQNQAGYLQLNLLSDIFLDTFDWSGGNTTLEAIACNLPVVTCPGEFMRGRHAAGILQALSIPEAIAATPEEYVAIAVKLGLDSAWRQEIEQRITQGHAQLFDDSSCVKALESFYQQVAQGSSSKL</sequence>
<dbReference type="Pfam" id="PF00534">
    <property type="entry name" value="Glycos_transf_1"/>
    <property type="match status" value="1"/>
</dbReference>
<dbReference type="Gene3D" id="3.90.550.10">
    <property type="entry name" value="Spore Coat Polysaccharide Biosynthesis Protein SpsA, Chain A"/>
    <property type="match status" value="1"/>
</dbReference>
<evidence type="ECO:0000259" key="11">
    <source>
        <dbReference type="Pfam" id="PF08241"/>
    </source>
</evidence>
<keyword evidence="15" id="KW-1185">Reference proteome</keyword>
<dbReference type="GO" id="GO:0016757">
    <property type="term" value="F:glycosyltransferase activity"/>
    <property type="evidence" value="ECO:0007669"/>
    <property type="project" value="UniProtKB-KW"/>
</dbReference>